<evidence type="ECO:0000259" key="6">
    <source>
        <dbReference type="PROSITE" id="PS50125"/>
    </source>
</evidence>
<keyword evidence="3" id="KW-0472">Membrane</keyword>
<dbReference type="GO" id="GO:0005886">
    <property type="term" value="C:plasma membrane"/>
    <property type="evidence" value="ECO:0007669"/>
    <property type="project" value="UniProtKB-SubCell"/>
</dbReference>
<feature type="domain" description="Guanylate cyclase" evidence="6">
    <location>
        <begin position="122"/>
        <end position="255"/>
    </location>
</feature>
<dbReference type="SUPFAM" id="SSF55073">
    <property type="entry name" value="Nucleotide cyclase"/>
    <property type="match status" value="1"/>
</dbReference>
<dbReference type="EMBL" id="JABBNU010000002">
    <property type="protein sequence ID" value="NMM47312.1"/>
    <property type="molecule type" value="Genomic_DNA"/>
</dbReference>
<keyword evidence="9" id="KW-1185">Reference proteome</keyword>
<dbReference type="AlphaFoldDB" id="A0A848J299"/>
<evidence type="ECO:0000256" key="4">
    <source>
        <dbReference type="RuleBase" id="RU000356"/>
    </source>
</evidence>
<sequence>MATPKVKYCSINREVEVSNPHMSILDVSIENKIPHLHECGGNGRCTTCRVRVINGSENLSKTTVFERDLIRKRNWDPSIRLACQAKVYGDVSIQRLVWTNAEISKLQLEMLPEDIGQERALAILFCDMRNFTVLASKHPNYDLAHMLNLLFTSLGDPILMNNGIIYQYVGDEIIGLFGTTGIDGERACMDAIRAALGMKYALDRLNRLEFKDFNEQVEVGIGIHYGRAFVGNLGHPKHKQFSVLGDPVNVASRIQDMNKELNTNLLVSEEFLKNLPDDTLKTGINKEVNLKGKKETYNLIEILGFKQFDTNLELQASMELLLKDTDDFAKHFYDKLFDRAPAVRDLFKKNMLDQGRMLTHMLGGIIYGLSRPEHLEMGLSALGKQHMRYGVEKEHYPVLKEVLLETIEERLGEFYKPEILKAWNNAIDLIAGIMTRSYSNEEVTKN</sequence>
<dbReference type="Proteomes" id="UP000559010">
    <property type="component" value="Unassembled WGS sequence"/>
</dbReference>
<dbReference type="GO" id="GO:0051536">
    <property type="term" value="F:iron-sulfur cluster binding"/>
    <property type="evidence" value="ECO:0007669"/>
    <property type="project" value="InterPro"/>
</dbReference>
<comment type="similarity">
    <text evidence="4">Belongs to the globin family.</text>
</comment>
<dbReference type="SUPFAM" id="SSF54292">
    <property type="entry name" value="2Fe-2S ferredoxin-like"/>
    <property type="match status" value="1"/>
</dbReference>
<dbReference type="GO" id="GO:0005344">
    <property type="term" value="F:oxygen carrier activity"/>
    <property type="evidence" value="ECO:0007669"/>
    <property type="project" value="UniProtKB-KW"/>
</dbReference>
<evidence type="ECO:0000259" key="7">
    <source>
        <dbReference type="PROSITE" id="PS51085"/>
    </source>
</evidence>
<keyword evidence="4" id="KW-0813">Transport</keyword>
<dbReference type="InterPro" id="IPR036010">
    <property type="entry name" value="2Fe-2S_ferredoxin-like_sf"/>
</dbReference>
<keyword evidence="2" id="KW-1003">Cell membrane</keyword>
<evidence type="ECO:0000256" key="2">
    <source>
        <dbReference type="ARBA" id="ARBA00022475"/>
    </source>
</evidence>
<keyword evidence="4" id="KW-0479">Metal-binding</keyword>
<evidence type="ECO:0000313" key="8">
    <source>
        <dbReference type="EMBL" id="NMM47312.1"/>
    </source>
</evidence>
<dbReference type="Gene3D" id="3.10.20.30">
    <property type="match status" value="1"/>
</dbReference>
<dbReference type="PROSITE" id="PS51085">
    <property type="entry name" value="2FE2S_FER_2"/>
    <property type="match status" value="1"/>
</dbReference>
<evidence type="ECO:0000256" key="1">
    <source>
        <dbReference type="ARBA" id="ARBA00004651"/>
    </source>
</evidence>
<dbReference type="InterPro" id="IPR012292">
    <property type="entry name" value="Globin/Proto"/>
</dbReference>
<comment type="caution">
    <text evidence="8">The sequence shown here is derived from an EMBL/GenBank/DDBJ whole genome shotgun (WGS) entry which is preliminary data.</text>
</comment>
<keyword evidence="4" id="KW-0349">Heme</keyword>
<dbReference type="PANTHER" id="PTHR43081:SF17">
    <property type="entry name" value="BLL5647 PROTEIN"/>
    <property type="match status" value="1"/>
</dbReference>
<dbReference type="InterPro" id="IPR001041">
    <property type="entry name" value="2Fe-2S_ferredoxin-type"/>
</dbReference>
<keyword evidence="4" id="KW-0561">Oxygen transport</keyword>
<protein>
    <submittedName>
        <fullName evidence="8">2Fe-2S iron-sulfur cluster binding domain-containing protein</fullName>
    </submittedName>
</protein>
<accession>A0A848J299</accession>
<dbReference type="Pfam" id="PF00111">
    <property type="entry name" value="Fer2"/>
    <property type="match status" value="1"/>
</dbReference>
<dbReference type="InterPro" id="IPR000971">
    <property type="entry name" value="Globin"/>
</dbReference>
<dbReference type="GO" id="GO:0006171">
    <property type="term" value="P:cAMP biosynthetic process"/>
    <property type="evidence" value="ECO:0007669"/>
    <property type="project" value="TreeGrafter"/>
</dbReference>
<dbReference type="PROSITE" id="PS01033">
    <property type="entry name" value="GLOBIN"/>
    <property type="match status" value="1"/>
</dbReference>
<dbReference type="GO" id="GO:0004016">
    <property type="term" value="F:adenylate cyclase activity"/>
    <property type="evidence" value="ECO:0007669"/>
    <property type="project" value="UniProtKB-ARBA"/>
</dbReference>
<keyword evidence="4" id="KW-0408">Iron</keyword>
<evidence type="ECO:0000256" key="3">
    <source>
        <dbReference type="ARBA" id="ARBA00023136"/>
    </source>
</evidence>
<dbReference type="Pfam" id="PF00042">
    <property type="entry name" value="Globin"/>
    <property type="match status" value="1"/>
</dbReference>
<dbReference type="PANTHER" id="PTHR43081">
    <property type="entry name" value="ADENYLATE CYCLASE, TERMINAL-DIFFERENTIATION SPECIFIC-RELATED"/>
    <property type="match status" value="1"/>
</dbReference>
<dbReference type="Gene3D" id="3.30.70.1230">
    <property type="entry name" value="Nucleotide cyclase"/>
    <property type="match status" value="1"/>
</dbReference>
<dbReference type="SMART" id="SM00044">
    <property type="entry name" value="CYCc"/>
    <property type="match status" value="1"/>
</dbReference>
<dbReference type="SUPFAM" id="SSF46458">
    <property type="entry name" value="Globin-like"/>
    <property type="match status" value="1"/>
</dbReference>
<feature type="domain" description="2Fe-2S ferredoxin-type" evidence="7">
    <location>
        <begin position="4"/>
        <end position="99"/>
    </location>
</feature>
<evidence type="ECO:0000313" key="9">
    <source>
        <dbReference type="Proteomes" id="UP000559010"/>
    </source>
</evidence>
<dbReference type="Gene3D" id="1.10.490.10">
    <property type="entry name" value="Globins"/>
    <property type="match status" value="1"/>
</dbReference>
<name>A0A848J299_9BACT</name>
<dbReference type="GO" id="GO:0035556">
    <property type="term" value="P:intracellular signal transduction"/>
    <property type="evidence" value="ECO:0007669"/>
    <property type="project" value="InterPro"/>
</dbReference>
<dbReference type="Pfam" id="PF00211">
    <property type="entry name" value="Guanylate_cyc"/>
    <property type="match status" value="1"/>
</dbReference>
<dbReference type="GO" id="GO:0019825">
    <property type="term" value="F:oxygen binding"/>
    <property type="evidence" value="ECO:0007669"/>
    <property type="project" value="InterPro"/>
</dbReference>
<reference evidence="8 9" key="1">
    <citation type="submission" date="2020-04" db="EMBL/GenBank/DDBJ databases">
        <title>Flammeovirgaceae bacterium KN852 isolated from deep sea.</title>
        <authorList>
            <person name="Zhang D.-C."/>
        </authorList>
    </citation>
    <scope>NUCLEOTIDE SEQUENCE [LARGE SCALE GENOMIC DNA]</scope>
    <source>
        <strain evidence="8 9">KN852</strain>
    </source>
</reference>
<dbReference type="CDD" id="cd00207">
    <property type="entry name" value="fer2"/>
    <property type="match status" value="1"/>
</dbReference>
<dbReference type="InterPro" id="IPR012675">
    <property type="entry name" value="Beta-grasp_dom_sf"/>
</dbReference>
<proteinExistence type="inferred from homology"/>
<feature type="domain" description="Globin" evidence="5">
    <location>
        <begin position="302"/>
        <end position="439"/>
    </location>
</feature>
<dbReference type="InterPro" id="IPR029787">
    <property type="entry name" value="Nucleotide_cyclase"/>
</dbReference>
<dbReference type="InterPro" id="IPR009050">
    <property type="entry name" value="Globin-like_sf"/>
</dbReference>
<comment type="subcellular location">
    <subcellularLocation>
        <location evidence="1">Cell membrane</location>
        <topology evidence="1">Multi-pass membrane protein</topology>
    </subcellularLocation>
</comment>
<dbReference type="RefSeq" id="WP_169677942.1">
    <property type="nucleotide sequence ID" value="NZ_JABBNU010000002.1"/>
</dbReference>
<dbReference type="InterPro" id="IPR001054">
    <property type="entry name" value="A/G_cyclase"/>
</dbReference>
<gene>
    <name evidence="8" type="ORF">HH304_02805</name>
</gene>
<dbReference type="CDD" id="cd07302">
    <property type="entry name" value="CHD"/>
    <property type="match status" value="1"/>
</dbReference>
<dbReference type="InterPro" id="IPR050697">
    <property type="entry name" value="Adenylyl/Guanylyl_Cyclase_3/4"/>
</dbReference>
<organism evidence="8 9">
    <name type="scientific">Marinigracilibium pacificum</name>
    <dbReference type="NCBI Taxonomy" id="2729599"/>
    <lineage>
        <taxon>Bacteria</taxon>
        <taxon>Pseudomonadati</taxon>
        <taxon>Bacteroidota</taxon>
        <taxon>Cytophagia</taxon>
        <taxon>Cytophagales</taxon>
        <taxon>Flammeovirgaceae</taxon>
        <taxon>Marinigracilibium</taxon>
    </lineage>
</organism>
<dbReference type="GO" id="GO:0020037">
    <property type="term" value="F:heme binding"/>
    <property type="evidence" value="ECO:0007669"/>
    <property type="project" value="InterPro"/>
</dbReference>
<evidence type="ECO:0000259" key="5">
    <source>
        <dbReference type="PROSITE" id="PS01033"/>
    </source>
</evidence>
<dbReference type="PROSITE" id="PS50125">
    <property type="entry name" value="GUANYLATE_CYCLASE_2"/>
    <property type="match status" value="1"/>
</dbReference>